<dbReference type="InterPro" id="IPR006295">
    <property type="entry name" value="DNA_primase_DnaG"/>
</dbReference>
<feature type="domain" description="Toprim" evidence="14">
    <location>
        <begin position="254"/>
        <end position="335"/>
    </location>
</feature>
<reference evidence="15 16" key="1">
    <citation type="submission" date="2016-02" db="EMBL/GenBank/DDBJ databases">
        <authorList>
            <person name="Wen L."/>
            <person name="He K."/>
            <person name="Yang H."/>
        </authorList>
    </citation>
    <scope>NUCLEOTIDE SEQUENCE [LARGE SCALE GENOMIC DNA]</scope>
    <source>
        <strain evidence="15 16">KLE1704</strain>
    </source>
</reference>
<evidence type="ECO:0000256" key="3">
    <source>
        <dbReference type="ARBA" id="ARBA00022679"/>
    </source>
</evidence>
<evidence type="ECO:0000256" key="1">
    <source>
        <dbReference type="ARBA" id="ARBA00022478"/>
    </source>
</evidence>
<organism evidence="15">
    <name type="scientific">Bacteroides intestinalis</name>
    <dbReference type="NCBI Taxonomy" id="329854"/>
    <lineage>
        <taxon>Bacteria</taxon>
        <taxon>Pseudomonadati</taxon>
        <taxon>Bacteroidota</taxon>
        <taxon>Bacteroidia</taxon>
        <taxon>Bacteroidales</taxon>
        <taxon>Bacteroidaceae</taxon>
        <taxon>Bacteroides</taxon>
    </lineage>
</organism>
<keyword evidence="8 12" id="KW-0862">Zinc</keyword>
<evidence type="ECO:0000313" key="16">
    <source>
        <dbReference type="Proteomes" id="UP000070319"/>
    </source>
</evidence>
<comment type="domain">
    <text evidence="12">Contains an N-terminal zinc-binding domain, a central core domain that contains the primase activity, and a C-terminal DnaB-binding domain.</text>
</comment>
<dbReference type="GO" id="GO:1990077">
    <property type="term" value="C:primosome complex"/>
    <property type="evidence" value="ECO:0007669"/>
    <property type="project" value="UniProtKB-KW"/>
</dbReference>
<dbReference type="PATRIC" id="fig|329854.7.peg.5384"/>
<evidence type="ECO:0000256" key="8">
    <source>
        <dbReference type="ARBA" id="ARBA00022833"/>
    </source>
</evidence>
<dbReference type="InterPro" id="IPR002694">
    <property type="entry name" value="Znf_CHC2"/>
</dbReference>
<dbReference type="InterPro" id="IPR013264">
    <property type="entry name" value="DNAG_N"/>
</dbReference>
<dbReference type="InterPro" id="IPR036977">
    <property type="entry name" value="DNA_primase_Znf_CHC2"/>
</dbReference>
<keyword evidence="10 12" id="KW-0238">DNA-binding</keyword>
<feature type="zinc finger region" description="CHC2-type" evidence="12">
    <location>
        <begin position="37"/>
        <end position="61"/>
    </location>
</feature>
<dbReference type="InterPro" id="IPR030846">
    <property type="entry name" value="DnaG_bac"/>
</dbReference>
<dbReference type="Gene3D" id="3.90.980.10">
    <property type="entry name" value="DNA primase, catalytic core, N-terminal domain"/>
    <property type="match status" value="1"/>
</dbReference>
<comment type="subunit">
    <text evidence="12">Monomer. Interacts with DnaB.</text>
</comment>
<dbReference type="SUPFAM" id="SSF56731">
    <property type="entry name" value="DNA primase core"/>
    <property type="match status" value="1"/>
</dbReference>
<dbReference type="Pfam" id="PF08275">
    <property type="entry name" value="DNAG_N"/>
    <property type="match status" value="1"/>
</dbReference>
<keyword evidence="7 12" id="KW-0863">Zinc-finger</keyword>
<dbReference type="InterPro" id="IPR027417">
    <property type="entry name" value="P-loop_NTPase"/>
</dbReference>
<dbReference type="NCBIfam" id="TIGR01391">
    <property type="entry name" value="dnaG"/>
    <property type="match status" value="1"/>
</dbReference>
<evidence type="ECO:0000256" key="12">
    <source>
        <dbReference type="HAMAP-Rule" id="MF_00974"/>
    </source>
</evidence>
<dbReference type="GO" id="GO:0005737">
    <property type="term" value="C:cytoplasm"/>
    <property type="evidence" value="ECO:0007669"/>
    <property type="project" value="TreeGrafter"/>
</dbReference>
<evidence type="ECO:0000256" key="5">
    <source>
        <dbReference type="ARBA" id="ARBA00022705"/>
    </source>
</evidence>
<keyword evidence="4 12" id="KW-0548">Nucleotidyltransferase</keyword>
<evidence type="ECO:0000256" key="9">
    <source>
        <dbReference type="ARBA" id="ARBA00022842"/>
    </source>
</evidence>
<gene>
    <name evidence="12" type="primary">dnaG</name>
    <name evidence="15" type="ORF">HMPREF2531_05312</name>
</gene>
<dbReference type="EMBL" id="LTDF01000178">
    <property type="protein sequence ID" value="KXT40536.1"/>
    <property type="molecule type" value="Genomic_DNA"/>
</dbReference>
<dbReference type="Pfam" id="PF13155">
    <property type="entry name" value="Toprim_2"/>
    <property type="match status" value="1"/>
</dbReference>
<evidence type="ECO:0000256" key="6">
    <source>
        <dbReference type="ARBA" id="ARBA00022723"/>
    </source>
</evidence>
<comment type="catalytic activity">
    <reaction evidence="12">
        <text>ssDNA + n NTP = ssDNA/pppN(pN)n-1 hybrid + (n-1) diphosphate.</text>
        <dbReference type="EC" id="2.7.7.101"/>
    </reaction>
</comment>
<protein>
    <recommendedName>
        <fullName evidence="12">DNA primase</fullName>
        <ecNumber evidence="12">2.7.7.101</ecNumber>
    </recommendedName>
</protein>
<dbReference type="CDD" id="cd03364">
    <property type="entry name" value="TOPRIM_DnaG_primases"/>
    <property type="match status" value="1"/>
</dbReference>
<dbReference type="GO" id="GO:0008270">
    <property type="term" value="F:zinc ion binding"/>
    <property type="evidence" value="ECO:0007669"/>
    <property type="project" value="UniProtKB-UniRule"/>
</dbReference>
<evidence type="ECO:0000256" key="7">
    <source>
        <dbReference type="ARBA" id="ARBA00022771"/>
    </source>
</evidence>
<comment type="caution">
    <text evidence="15">The sequence shown here is derived from an EMBL/GenBank/DDBJ whole genome shotgun (WGS) entry which is preliminary data.</text>
</comment>
<evidence type="ECO:0000313" key="15">
    <source>
        <dbReference type="EMBL" id="KXT40536.1"/>
    </source>
</evidence>
<keyword evidence="9" id="KW-0460">Magnesium</keyword>
<dbReference type="FunFam" id="3.90.580.10:FF:000001">
    <property type="entry name" value="DNA primase"/>
    <property type="match status" value="1"/>
</dbReference>
<dbReference type="Gene3D" id="3.40.50.300">
    <property type="entry name" value="P-loop containing nucleotide triphosphate hydrolases"/>
    <property type="match status" value="1"/>
</dbReference>
<dbReference type="PANTHER" id="PTHR30313:SF2">
    <property type="entry name" value="DNA PRIMASE"/>
    <property type="match status" value="1"/>
</dbReference>
<accession>A0A139KMZ5</accession>
<dbReference type="HAMAP" id="MF_00974">
    <property type="entry name" value="DNA_primase_DnaG"/>
    <property type="match status" value="1"/>
</dbReference>
<dbReference type="InterPro" id="IPR034151">
    <property type="entry name" value="TOPRIM_DnaG_bac"/>
</dbReference>
<dbReference type="GO" id="GO:0006269">
    <property type="term" value="P:DNA replication, synthesis of primer"/>
    <property type="evidence" value="ECO:0007669"/>
    <property type="project" value="UniProtKB-UniRule"/>
</dbReference>
<dbReference type="GO" id="GO:0000428">
    <property type="term" value="C:DNA-directed RNA polymerase complex"/>
    <property type="evidence" value="ECO:0007669"/>
    <property type="project" value="UniProtKB-KW"/>
</dbReference>
<dbReference type="PANTHER" id="PTHR30313">
    <property type="entry name" value="DNA PRIMASE"/>
    <property type="match status" value="1"/>
</dbReference>
<name>A0A139KMZ5_9BACE</name>
<comment type="similarity">
    <text evidence="12">Belongs to the DnaG primase family.</text>
</comment>
<comment type="cofactor">
    <cofactor evidence="12">
        <name>Zn(2+)</name>
        <dbReference type="ChEBI" id="CHEBI:29105"/>
    </cofactor>
    <text evidence="12">Binds 1 zinc ion per monomer.</text>
</comment>
<dbReference type="SMART" id="SM00400">
    <property type="entry name" value="ZnF_CHCC"/>
    <property type="match status" value="1"/>
</dbReference>
<keyword evidence="6 12" id="KW-0479">Metal-binding</keyword>
<dbReference type="InterPro" id="IPR037068">
    <property type="entry name" value="DNA_primase_core_N_sf"/>
</dbReference>
<dbReference type="PROSITE" id="PS50880">
    <property type="entry name" value="TOPRIM"/>
    <property type="match status" value="1"/>
</dbReference>
<proteinExistence type="inferred from homology"/>
<dbReference type="Proteomes" id="UP000070319">
    <property type="component" value="Unassembled WGS sequence"/>
</dbReference>
<dbReference type="InterPro" id="IPR050219">
    <property type="entry name" value="DnaG_primase"/>
</dbReference>
<dbReference type="InterPro" id="IPR006171">
    <property type="entry name" value="TOPRIM_dom"/>
</dbReference>
<evidence type="ECO:0000259" key="14">
    <source>
        <dbReference type="PROSITE" id="PS50880"/>
    </source>
</evidence>
<dbReference type="EC" id="2.7.7.101" evidence="12"/>
<dbReference type="SUPFAM" id="SSF57783">
    <property type="entry name" value="Zinc beta-ribbon"/>
    <property type="match status" value="1"/>
</dbReference>
<keyword evidence="11 12" id="KW-0804">Transcription</keyword>
<keyword evidence="3 12" id="KW-0808">Transferase</keyword>
<feature type="region of interest" description="Disordered" evidence="13">
    <location>
        <begin position="1325"/>
        <end position="1350"/>
    </location>
</feature>
<evidence type="ECO:0000256" key="2">
    <source>
        <dbReference type="ARBA" id="ARBA00022515"/>
    </source>
</evidence>
<evidence type="ECO:0000256" key="4">
    <source>
        <dbReference type="ARBA" id="ARBA00022695"/>
    </source>
</evidence>
<dbReference type="Gene3D" id="3.90.580.10">
    <property type="entry name" value="Zinc finger, CHC2-type domain"/>
    <property type="match status" value="1"/>
</dbReference>
<dbReference type="Pfam" id="PF01807">
    <property type="entry name" value="Zn_ribbon_DnaG"/>
    <property type="match status" value="1"/>
</dbReference>
<dbReference type="Gene3D" id="3.40.1360.10">
    <property type="match status" value="1"/>
</dbReference>
<comment type="function">
    <text evidence="12">RNA polymerase that catalyzes the synthesis of short RNA molecules used as primers for DNA polymerase during DNA replication.</text>
</comment>
<keyword evidence="5 12" id="KW-0235">DNA replication</keyword>
<evidence type="ECO:0000256" key="10">
    <source>
        <dbReference type="ARBA" id="ARBA00023125"/>
    </source>
</evidence>
<dbReference type="SMART" id="SM00493">
    <property type="entry name" value="TOPRIM"/>
    <property type="match status" value="1"/>
</dbReference>
<evidence type="ECO:0000256" key="13">
    <source>
        <dbReference type="SAM" id="MobiDB-lite"/>
    </source>
</evidence>
<dbReference type="GO" id="GO:0003677">
    <property type="term" value="F:DNA binding"/>
    <property type="evidence" value="ECO:0007669"/>
    <property type="project" value="UniProtKB-KW"/>
</dbReference>
<dbReference type="RefSeq" id="WP_061438408.1">
    <property type="nucleotide sequence ID" value="NZ_KQ968742.1"/>
</dbReference>
<sequence length="1350" mass="154513">MIDEELKQRIKEANEIVDVIGQFVSLRKKGINYLGICPFHPDKHPSMVVSPSRQTYKCFVCGKGGDVLQFVQDHEGMSFNEALTWLAHRVGIELPQRVMTDDEMAKAKERESQRIALKGATAFFQKHLPDAQSYLYSRGYKLDNGILQDFKIGYAPEGNIAKKELLEAGFTQQRLLEVGVLGESEKGFIYDVFRDRIMFPFFDLKGNIVGYSGRYITPQEKSGKYINTGDTPLFKKGLHLFGLYQARDAISRYDNVYLVEGQFDVLSMHDVGVCNTIAGSGTALTPEQIQLIGRFTKKVTLIYDSDTAGINASLKNCEALLAAGFQVSAVPLPNGQDPDDLAREKKTDTGKWIMNHQIHFVRYFAPLLRGDNPVEDPNKEEEAMQTLCELVSVIPSETLRLKCIEAIANLFDTNTEVIQRKVNETLRKKKTASIKEKDLMQPGIYGIEMLSETRSGNEPCILTSDYQEFLTLYGDEPIVYVHGIPGMNDIQLLRQAGQMFTTDSDGLTISKDGTEADYLAALATMFRGGISNITVTVERTAEPDDEDEIIDDEDLEDEDNVIEAYNFAKFYVYQHKLFFKNFIGERSPYIERCAEIISYADDSVRIINYSYFCGCLGLIKQALTEILKPYLAKRKSRMAINAQRTDDDYVEESYDPDELPRYVQDNPEYMQMFNQCNFYPKLNKQGEPVCYLFKQEKSGHTMVGDFFMTPLLHIYSDNDEDNKRVIKINRRYYKTPLYIEVPSKALVKKSTIEEKLIMLEAVNFTNGEEKHWTKIREYMSRHYVKCTEVVTYGNQQEDGFSRREDQQFFAFANGIFHIVDGLARFDPVNELGVVTHHKENYYLPAFSTIYAGSGRKTDKYELISQLVYKEIPADKRCSFEEWASLMDRVYKINDNGKWALIYAIMCAFRSNIHCIDRLFTAPFFMGPMSSGKTQIAISIRSLFISPNISIFNLNTGTLPALSSLLSSFRDVPVVLDEYNNKDINDQMFQYLKQSVYDGEGRQKRKANQGKDIEIEKVFAPVVICGQETPQRDDNALMSRIIVCEVPKAKNRTPEEIELFNKLKEIEDPSKRGLSNVLFEVLQLRPLVMQHFRMLKQKAYDELKKELMNSGEIDRLMKTASLFLATCNLIENYTDMKLPFTYKDFFKIACNKIKFQVELISKTDKLASFFKAMDVMIDSKAIKEGRDFAIDTPERFTIKLPGGEKREIPIPAGTRVLFLRLSTIYTQYARSSYNQEDSTQSTIEQNLRSHPSYIGLVHARRFNWYDVVEVPRGGFEENIPNETGIPIKLNNDMVRKMEKRSTNSSCIAINYELFRELYDIDLQRNPEEDIPTANPDNDPLGVADAPQPLVL</sequence>
<dbReference type="GO" id="GO:0003899">
    <property type="term" value="F:DNA-directed RNA polymerase activity"/>
    <property type="evidence" value="ECO:0007669"/>
    <property type="project" value="UniProtKB-UniRule"/>
</dbReference>
<keyword evidence="2 12" id="KW-0639">Primosome</keyword>
<keyword evidence="1 12" id="KW-0240">DNA-directed RNA polymerase</keyword>
<evidence type="ECO:0000256" key="11">
    <source>
        <dbReference type="ARBA" id="ARBA00023163"/>
    </source>
</evidence>